<name>A0A8J2PS01_9HEXA</name>
<comment type="caution">
    <text evidence="1">The sequence shown here is derived from an EMBL/GenBank/DDBJ whole genome shotgun (WGS) entry which is preliminary data.</text>
</comment>
<feature type="non-terminal residue" evidence="1">
    <location>
        <position position="1"/>
    </location>
</feature>
<keyword evidence="2" id="KW-1185">Reference proteome</keyword>
<dbReference type="EMBL" id="CAJVCH010560691">
    <property type="protein sequence ID" value="CAG7831479.1"/>
    <property type="molecule type" value="Genomic_DNA"/>
</dbReference>
<feature type="non-terminal residue" evidence="1">
    <location>
        <position position="119"/>
    </location>
</feature>
<reference evidence="1" key="1">
    <citation type="submission" date="2021-06" db="EMBL/GenBank/DDBJ databases">
        <authorList>
            <person name="Hodson N. C."/>
            <person name="Mongue J. A."/>
            <person name="Jaron S. K."/>
        </authorList>
    </citation>
    <scope>NUCLEOTIDE SEQUENCE</scope>
</reference>
<proteinExistence type="predicted"/>
<evidence type="ECO:0000313" key="1">
    <source>
        <dbReference type="EMBL" id="CAG7831479.1"/>
    </source>
</evidence>
<sequence>KDFYTCQCEQVGPFLKELWTTWPNLEVITFEMTQDRYAEDNFDDIFCGISLEEVENLMEWDEDELLKYQFAPCQPSIVNLENLKKFRLELLHQSECNTTEEPEIALASHVTGCLAWKRM</sequence>
<protein>
    <submittedName>
        <fullName evidence="1">Uncharacterized protein</fullName>
    </submittedName>
</protein>
<dbReference type="Proteomes" id="UP000708208">
    <property type="component" value="Unassembled WGS sequence"/>
</dbReference>
<evidence type="ECO:0000313" key="2">
    <source>
        <dbReference type="Proteomes" id="UP000708208"/>
    </source>
</evidence>
<accession>A0A8J2PS01</accession>
<gene>
    <name evidence="1" type="ORF">AFUS01_LOCUS41221</name>
</gene>
<organism evidence="1 2">
    <name type="scientific">Allacma fusca</name>
    <dbReference type="NCBI Taxonomy" id="39272"/>
    <lineage>
        <taxon>Eukaryota</taxon>
        <taxon>Metazoa</taxon>
        <taxon>Ecdysozoa</taxon>
        <taxon>Arthropoda</taxon>
        <taxon>Hexapoda</taxon>
        <taxon>Collembola</taxon>
        <taxon>Symphypleona</taxon>
        <taxon>Sminthuridae</taxon>
        <taxon>Allacma</taxon>
    </lineage>
</organism>
<dbReference type="AlphaFoldDB" id="A0A8J2PS01"/>